<comment type="cofactor">
    <cofactor evidence="12">
        <name>Mg(2+)</name>
        <dbReference type="ChEBI" id="CHEBI:18420"/>
    </cofactor>
    <cofactor evidence="12">
        <name>Mn(2+)</name>
        <dbReference type="ChEBI" id="CHEBI:29035"/>
    </cofactor>
    <text evidence="12">Binds 1 Mg(2+) or Mn(2+) ion per subunit.</text>
</comment>
<evidence type="ECO:0000256" key="6">
    <source>
        <dbReference type="ARBA" id="ARBA00022605"/>
    </source>
</evidence>
<gene>
    <name evidence="14" type="ORF">CSSPTR1EN2_LOCUS4039</name>
</gene>
<dbReference type="EMBL" id="OZ019903">
    <property type="protein sequence ID" value="CAK9197568.1"/>
    <property type="molecule type" value="Genomic_DNA"/>
</dbReference>
<evidence type="ECO:0000313" key="14">
    <source>
        <dbReference type="EMBL" id="CAK9197568.1"/>
    </source>
</evidence>
<dbReference type="PROSITE" id="PS00470">
    <property type="entry name" value="IDH_IMDH"/>
    <property type="match status" value="1"/>
</dbReference>
<evidence type="ECO:0000256" key="12">
    <source>
        <dbReference type="RuleBase" id="RU004445"/>
    </source>
</evidence>
<keyword evidence="5 12" id="KW-0432">Leucine biosynthesis</keyword>
<evidence type="ECO:0000256" key="7">
    <source>
        <dbReference type="ARBA" id="ARBA00022723"/>
    </source>
</evidence>
<sequence length="446" mass="47530">MAVLLQEGLALSSRTTTTTTTTTTPTITTFSSCCKFSSSLWHGIIRAPGVFVASTTGSSRRKLVVKASSGSGATKVKNSRRYNITLLPGDGIGPEIMRVAVDVLKAVGTLEGIQFEFTEKLVGGAAIDAVGDPLPEDTLKSCKESDSVLLAAIGGYKWDKNPRELKPETGLLKLRAGLGVFANFRPATVFPQLVDASPLKNEIADSVDIMVVRELIGGIYFGTPRGFGTTINGDRTGFNTDIYSAEEVDRIARVAFEMAQKRQRQLCSVDKANVLEVSQLWRERVTAIGAEYPDVNLTHMYVDNAAMQLIRNPKQFDTIVTSNLFGDILSDEASMITGSIGMLPSASISASGPGLYEPIHGSAPDIAGQDKANPLAQVLSVAMLLRFGLGEATAADRIEAAVMDALHRGYRTGDIMSDGKTLVGCCKMGEILLEALGVRATASLKS</sequence>
<comment type="function">
    <text evidence="12">Catalyzes the oxidation of 3-carboxy-2-hydroxy-4-methylpentanoate (3-isopropylmalate) to 3-carboxy-4-methyl-2-oxopentanoate. The product decarboxylates to 4-methyl-2 oxopentanoate.</text>
</comment>
<keyword evidence="7 12" id="KW-0479">Metal-binding</keyword>
<keyword evidence="10 12" id="KW-0520">NAD</keyword>
<accession>A0ABP0TIV9</accession>
<evidence type="ECO:0000256" key="9">
    <source>
        <dbReference type="ARBA" id="ARBA00023002"/>
    </source>
</evidence>
<proteinExistence type="inferred from homology"/>
<dbReference type="InterPro" id="IPR019818">
    <property type="entry name" value="IsoCit/isopropylmalate_DH_CS"/>
</dbReference>
<dbReference type="Proteomes" id="UP001497512">
    <property type="component" value="Chromosome 11"/>
</dbReference>
<evidence type="ECO:0000256" key="2">
    <source>
        <dbReference type="ARBA" id="ARBA00007769"/>
    </source>
</evidence>
<dbReference type="PANTHER" id="PTHR42979:SF1">
    <property type="entry name" value="3-ISOPROPYLMALATE DEHYDROGENASE"/>
    <property type="match status" value="1"/>
</dbReference>
<dbReference type="InterPro" id="IPR004429">
    <property type="entry name" value="Isopropylmalate_DH"/>
</dbReference>
<evidence type="ECO:0000259" key="13">
    <source>
        <dbReference type="SMART" id="SM01329"/>
    </source>
</evidence>
<dbReference type="SMART" id="SM01329">
    <property type="entry name" value="Iso_dh"/>
    <property type="match status" value="1"/>
</dbReference>
<dbReference type="Gene3D" id="3.40.718.10">
    <property type="entry name" value="Isopropylmalate Dehydrogenase"/>
    <property type="match status" value="1"/>
</dbReference>
<evidence type="ECO:0000256" key="4">
    <source>
        <dbReference type="ARBA" id="ARBA00013101"/>
    </source>
</evidence>
<dbReference type="PANTHER" id="PTHR42979">
    <property type="entry name" value="3-ISOPROPYLMALATE DEHYDROGENASE"/>
    <property type="match status" value="1"/>
</dbReference>
<evidence type="ECO:0000313" key="15">
    <source>
        <dbReference type="Proteomes" id="UP001497512"/>
    </source>
</evidence>
<comment type="subunit">
    <text evidence="3 12">Homodimer.</text>
</comment>
<evidence type="ECO:0000256" key="3">
    <source>
        <dbReference type="ARBA" id="ARBA00011738"/>
    </source>
</evidence>
<dbReference type="SUPFAM" id="SSF53659">
    <property type="entry name" value="Isocitrate/Isopropylmalate dehydrogenase-like"/>
    <property type="match status" value="1"/>
</dbReference>
<comment type="cofactor">
    <cofactor evidence="1">
        <name>Mn(2+)</name>
        <dbReference type="ChEBI" id="CHEBI:29035"/>
    </cofactor>
</comment>
<protein>
    <recommendedName>
        <fullName evidence="4 12">3-isopropylmalate dehydrogenase</fullName>
        <ecNumber evidence="4 12">1.1.1.85</ecNumber>
    </recommendedName>
</protein>
<organism evidence="14 15">
    <name type="scientific">Sphagnum troendelagicum</name>
    <dbReference type="NCBI Taxonomy" id="128251"/>
    <lineage>
        <taxon>Eukaryota</taxon>
        <taxon>Viridiplantae</taxon>
        <taxon>Streptophyta</taxon>
        <taxon>Embryophyta</taxon>
        <taxon>Bryophyta</taxon>
        <taxon>Sphagnophytina</taxon>
        <taxon>Sphagnopsida</taxon>
        <taxon>Sphagnales</taxon>
        <taxon>Sphagnaceae</taxon>
        <taxon>Sphagnum</taxon>
    </lineage>
</organism>
<evidence type="ECO:0000256" key="8">
    <source>
        <dbReference type="ARBA" id="ARBA00022842"/>
    </source>
</evidence>
<evidence type="ECO:0000256" key="10">
    <source>
        <dbReference type="ARBA" id="ARBA00023027"/>
    </source>
</evidence>
<reference evidence="14" key="1">
    <citation type="submission" date="2024-02" db="EMBL/GenBank/DDBJ databases">
        <authorList>
            <consortium name="ELIXIR-Norway"/>
            <consortium name="Elixir Norway"/>
        </authorList>
    </citation>
    <scope>NUCLEOTIDE SEQUENCE</scope>
</reference>
<keyword evidence="9" id="KW-0560">Oxidoreductase</keyword>
<keyword evidence="8" id="KW-0460">Magnesium</keyword>
<dbReference type="InterPro" id="IPR024084">
    <property type="entry name" value="IsoPropMal-DH-like_dom"/>
</dbReference>
<keyword evidence="11 12" id="KW-0100">Branched-chain amino acid biosynthesis</keyword>
<evidence type="ECO:0000256" key="11">
    <source>
        <dbReference type="ARBA" id="ARBA00023304"/>
    </source>
</evidence>
<evidence type="ECO:0000256" key="5">
    <source>
        <dbReference type="ARBA" id="ARBA00022430"/>
    </source>
</evidence>
<comment type="pathway">
    <text evidence="12">Amino-acid biosynthesis; L-leucine biosynthesis; L-leucine from 3-methyl-2-oxobutanoate: step 3/4.</text>
</comment>
<dbReference type="HAMAP" id="MF_01033">
    <property type="entry name" value="LeuB_type1"/>
    <property type="match status" value="1"/>
</dbReference>
<comment type="similarity">
    <text evidence="2">Belongs to the isocitrate and isopropylmalate dehydrogenases family.</text>
</comment>
<keyword evidence="6" id="KW-0028">Amino-acid biosynthesis</keyword>
<comment type="catalytic activity">
    <reaction evidence="12">
        <text>(2R,3S)-3-isopropylmalate + NAD(+) = 4-methyl-2-oxopentanoate + CO2 + NADH</text>
        <dbReference type="Rhea" id="RHEA:32271"/>
        <dbReference type="ChEBI" id="CHEBI:16526"/>
        <dbReference type="ChEBI" id="CHEBI:17865"/>
        <dbReference type="ChEBI" id="CHEBI:35121"/>
        <dbReference type="ChEBI" id="CHEBI:57540"/>
        <dbReference type="ChEBI" id="CHEBI:57945"/>
        <dbReference type="EC" id="1.1.1.85"/>
    </reaction>
</comment>
<dbReference type="NCBIfam" id="TIGR00169">
    <property type="entry name" value="leuB"/>
    <property type="match status" value="1"/>
</dbReference>
<evidence type="ECO:0000256" key="1">
    <source>
        <dbReference type="ARBA" id="ARBA00001936"/>
    </source>
</evidence>
<keyword evidence="15" id="KW-1185">Reference proteome</keyword>
<dbReference type="Pfam" id="PF00180">
    <property type="entry name" value="Iso_dh"/>
    <property type="match status" value="1"/>
</dbReference>
<feature type="domain" description="Isopropylmalate dehydrogenase-like" evidence="13">
    <location>
        <begin position="83"/>
        <end position="432"/>
    </location>
</feature>
<dbReference type="EC" id="1.1.1.85" evidence="4 12"/>
<name>A0ABP0TIV9_9BRYO</name>